<dbReference type="Proteomes" id="UP000175707">
    <property type="component" value="Unassembled WGS sequence"/>
</dbReference>
<protein>
    <submittedName>
        <fullName evidence="1">Uncharacterized protein</fullName>
    </submittedName>
</protein>
<dbReference type="AlphaFoldDB" id="A0A1E7YMU0"/>
<evidence type="ECO:0000313" key="4">
    <source>
        <dbReference type="Proteomes" id="UP000175707"/>
    </source>
</evidence>
<dbReference type="GeneID" id="92931178"/>
<sequence length="277" mass="30930">MEISLRVGTAEAFFKKAREVALIGDERRPLDLAKPRLSMIFETQDDLDDAIASAWVHCHNPEAFSRFPSFARPTADPLSALDRATLERIDRSFGKQPPWIRRQSDGGMDVRGTIGISVLEGSNLAVLLVGVRLAMEHLAFLARYMNIRDNIEIRVTPDRKILYIFPLERQRPLGMYVQMQPQDDHLIQGLSRVIHSGGAVAILIPKTVNALDCLDRFQGGMLSELPLSEMLETRLSFSGHGQRATTVPQRLTEQEIFSLGALPASRVTAAEVTRSTR</sequence>
<dbReference type="PATRIC" id="fig|33059.14.peg.1935"/>
<gene>
    <name evidence="1" type="ORF">BAE27_07050</name>
    <name evidence="2" type="ORF">BAE30_16450</name>
</gene>
<organism evidence="1 3">
    <name type="scientific">Acidithiobacillus caldus</name>
    <dbReference type="NCBI Taxonomy" id="33059"/>
    <lineage>
        <taxon>Bacteria</taxon>
        <taxon>Pseudomonadati</taxon>
        <taxon>Pseudomonadota</taxon>
        <taxon>Acidithiobacillia</taxon>
        <taxon>Acidithiobacillales</taxon>
        <taxon>Acidithiobacillaceae</taxon>
        <taxon>Acidithiobacillus</taxon>
    </lineage>
</organism>
<dbReference type="EMBL" id="LZYH01001141">
    <property type="protein sequence ID" value="OFC40541.1"/>
    <property type="molecule type" value="Genomic_DNA"/>
</dbReference>
<name>A0A1E7YMU0_9PROT</name>
<dbReference type="EMBL" id="LZYE01000186">
    <property type="protein sequence ID" value="OFC35866.1"/>
    <property type="molecule type" value="Genomic_DNA"/>
</dbReference>
<comment type="caution">
    <text evidence="1">The sequence shown here is derived from an EMBL/GenBank/DDBJ whole genome shotgun (WGS) entry which is preliminary data.</text>
</comment>
<dbReference type="RefSeq" id="WP_004872944.1">
    <property type="nucleotide sequence ID" value="NZ_CP026328.2"/>
</dbReference>
<dbReference type="Proteomes" id="UP000175616">
    <property type="component" value="Unassembled WGS sequence"/>
</dbReference>
<reference evidence="3 4" key="1">
    <citation type="submission" date="2016-06" db="EMBL/GenBank/DDBJ databases">
        <title>Gene turnover analysis identifies the evolutionary adaptation of the extremophile Acidithiobacillus caldus.</title>
        <authorList>
            <person name="Zhang X."/>
        </authorList>
    </citation>
    <scope>NUCLEOTIDE SEQUENCE [LARGE SCALE GENOMIC DNA]</scope>
    <source>
        <strain evidence="1 3">DX</strain>
        <strain evidence="2 4">S1</strain>
    </source>
</reference>
<evidence type="ECO:0000313" key="1">
    <source>
        <dbReference type="EMBL" id="OFC35866.1"/>
    </source>
</evidence>
<proteinExistence type="predicted"/>
<evidence type="ECO:0000313" key="3">
    <source>
        <dbReference type="Proteomes" id="UP000175616"/>
    </source>
</evidence>
<evidence type="ECO:0000313" key="2">
    <source>
        <dbReference type="EMBL" id="OFC40541.1"/>
    </source>
</evidence>
<accession>A0A1E7YMU0</accession>